<dbReference type="RefSeq" id="WP_123881211.1">
    <property type="nucleotide sequence ID" value="NZ_RPFZ01000001.1"/>
</dbReference>
<sequence length="131" mass="14190">MAAMPEDLTGIWDGVFTYPGKRLPDTPFRAELVQRGGSFTGEIAEPDLYARGRSAVATVVGVVSGGSVDFTKTYRRAAMGYENPVDYVGQLSPDGDTVTGVWSLCDMNGLFEMTRRRRAATGETWQASVEA</sequence>
<dbReference type="EMBL" id="RPFZ01000001">
    <property type="protein sequence ID" value="RPF72113.1"/>
    <property type="molecule type" value="Genomic_DNA"/>
</dbReference>
<comment type="caution">
    <text evidence="1">The sequence shown here is derived from an EMBL/GenBank/DDBJ whole genome shotgun (WGS) entry which is preliminary data.</text>
</comment>
<dbReference type="AlphaFoldDB" id="A0A3N5CSH0"/>
<evidence type="ECO:0008006" key="3">
    <source>
        <dbReference type="Google" id="ProtNLM"/>
    </source>
</evidence>
<keyword evidence="2" id="KW-1185">Reference proteome</keyword>
<proteinExistence type="predicted"/>
<evidence type="ECO:0000313" key="2">
    <source>
        <dbReference type="Proteomes" id="UP000275232"/>
    </source>
</evidence>
<evidence type="ECO:0000313" key="1">
    <source>
        <dbReference type="EMBL" id="RPF72113.1"/>
    </source>
</evidence>
<organism evidence="1 2">
    <name type="scientific">Aurantiacibacter spongiae</name>
    <dbReference type="NCBI Taxonomy" id="2488860"/>
    <lineage>
        <taxon>Bacteria</taxon>
        <taxon>Pseudomonadati</taxon>
        <taxon>Pseudomonadota</taxon>
        <taxon>Alphaproteobacteria</taxon>
        <taxon>Sphingomonadales</taxon>
        <taxon>Erythrobacteraceae</taxon>
        <taxon>Aurantiacibacter</taxon>
    </lineage>
</organism>
<accession>A0A3N5CSH0</accession>
<gene>
    <name evidence="1" type="ORF">EG799_11145</name>
</gene>
<dbReference type="Proteomes" id="UP000275232">
    <property type="component" value="Unassembled WGS sequence"/>
</dbReference>
<reference evidence="1 2" key="1">
    <citation type="submission" date="2018-11" db="EMBL/GenBank/DDBJ databases">
        <title>Erythrobacter spongiae sp. nov., isolated from a marine sponge.</title>
        <authorList>
            <person name="Zhuang L."/>
            <person name="Luo L."/>
        </authorList>
    </citation>
    <scope>NUCLEOTIDE SEQUENCE [LARGE SCALE GENOMIC DNA]</scope>
    <source>
        <strain evidence="1 2">HN-E23</strain>
    </source>
</reference>
<dbReference type="OrthoDB" id="6194699at2"/>
<protein>
    <recommendedName>
        <fullName evidence="3">DUF1579 domain-containing protein</fullName>
    </recommendedName>
</protein>
<name>A0A3N5CSH0_9SPHN</name>